<dbReference type="InterPro" id="IPR049577">
    <property type="entry name" value="GMPP_N"/>
</dbReference>
<feature type="domain" description="Nucleotidyl transferase" evidence="8">
    <location>
        <begin position="5"/>
        <end position="280"/>
    </location>
</feature>
<dbReference type="EMBL" id="JADOUF010000001">
    <property type="protein sequence ID" value="MBG6140367.1"/>
    <property type="molecule type" value="Genomic_DNA"/>
</dbReference>
<proteinExistence type="inferred from homology"/>
<reference evidence="10" key="1">
    <citation type="submission" date="2020-11" db="EMBL/GenBank/DDBJ databases">
        <title>Sequencing the genomes of 1000 actinobacteria strains.</title>
        <authorList>
            <person name="Klenk H.-P."/>
        </authorList>
    </citation>
    <scope>NUCLEOTIDE SEQUENCE</scope>
    <source>
        <strain evidence="10">DSM 45356</strain>
    </source>
</reference>
<dbReference type="GO" id="GO:0004475">
    <property type="term" value="F:mannose-1-phosphate guanylyltransferase (GTP) activity"/>
    <property type="evidence" value="ECO:0007669"/>
    <property type="project" value="UniProtKB-EC"/>
</dbReference>
<dbReference type="SUPFAM" id="SSF159283">
    <property type="entry name" value="Guanosine diphospho-D-mannose pyrophosphorylase/mannose-6-phosphate isomerase linker domain"/>
    <property type="match status" value="1"/>
</dbReference>
<sequence>MLYSVIPAGGSGTRLWPLSRAGHPKFLHPLTGSDRSLLQATVDRLGPLSPADRTYVVTGVSHAVAVSRQLPDVPEANILVEPSQRDSCAAIGLAAAVIAHRDPGAIMGVFSADHLIGDEARFVEVIREAMAAASAGYLATLGITPTRPEVGFGYLKIGTLVHGAARQVEEFREKPAHALAVQYTESGEYLWNAGMFVFQVETFLAELDRQKPELHAGIQAIAAAWDTPDRDAVLADVWPGLEKISIDYAVMEGAAAAGRVVTVPGDFPWSDVGDFHALGESLPCDDAGNLILGADRANVLTRDVKDSVIVSSTGRVVAAIGVDNLVIVDTPDALMVVPRGRAQEVKQIVDELKARGEDRYV</sequence>
<keyword evidence="3 10" id="KW-0808">Transferase</keyword>
<dbReference type="InterPro" id="IPR029044">
    <property type="entry name" value="Nucleotide-diphossugar_trans"/>
</dbReference>
<keyword evidence="11" id="KW-1185">Reference proteome</keyword>
<dbReference type="PANTHER" id="PTHR46390">
    <property type="entry name" value="MANNOSE-1-PHOSPHATE GUANYLYLTRANSFERASE"/>
    <property type="match status" value="1"/>
</dbReference>
<dbReference type="InterPro" id="IPR051161">
    <property type="entry name" value="Mannose-6P_isomerase_type2"/>
</dbReference>
<protein>
    <recommendedName>
        <fullName evidence="2">mannose-1-phosphate guanylyltransferase</fullName>
        <ecNumber evidence="2">2.7.7.13</ecNumber>
    </recommendedName>
</protein>
<accession>A0A8J7KT60</accession>
<evidence type="ECO:0000256" key="3">
    <source>
        <dbReference type="ARBA" id="ARBA00022679"/>
    </source>
</evidence>
<dbReference type="PANTHER" id="PTHR46390:SF1">
    <property type="entry name" value="MANNOSE-1-PHOSPHATE GUANYLYLTRANSFERASE"/>
    <property type="match status" value="1"/>
</dbReference>
<comment type="similarity">
    <text evidence="1">Belongs to the mannose-6-phosphate isomerase type 2 family.</text>
</comment>
<evidence type="ECO:0000313" key="10">
    <source>
        <dbReference type="EMBL" id="MBG6140367.1"/>
    </source>
</evidence>
<gene>
    <name evidence="10" type="ORF">IW245_006561</name>
</gene>
<keyword evidence="6" id="KW-0342">GTP-binding</keyword>
<evidence type="ECO:0000256" key="1">
    <source>
        <dbReference type="ARBA" id="ARBA00006115"/>
    </source>
</evidence>
<organism evidence="10 11">
    <name type="scientific">Longispora fulva</name>
    <dbReference type="NCBI Taxonomy" id="619741"/>
    <lineage>
        <taxon>Bacteria</taxon>
        <taxon>Bacillati</taxon>
        <taxon>Actinomycetota</taxon>
        <taxon>Actinomycetes</taxon>
        <taxon>Micromonosporales</taxon>
        <taxon>Micromonosporaceae</taxon>
        <taxon>Longispora</taxon>
    </lineage>
</organism>
<name>A0A8J7KT60_9ACTN</name>
<evidence type="ECO:0000259" key="9">
    <source>
        <dbReference type="Pfam" id="PF22640"/>
    </source>
</evidence>
<comment type="caution">
    <text evidence="10">The sequence shown here is derived from an EMBL/GenBank/DDBJ whole genome shotgun (WGS) entry which is preliminary data.</text>
</comment>
<evidence type="ECO:0000256" key="5">
    <source>
        <dbReference type="ARBA" id="ARBA00022741"/>
    </source>
</evidence>
<evidence type="ECO:0000313" key="11">
    <source>
        <dbReference type="Proteomes" id="UP000622552"/>
    </source>
</evidence>
<evidence type="ECO:0000256" key="6">
    <source>
        <dbReference type="ARBA" id="ARBA00023134"/>
    </source>
</evidence>
<feature type="domain" description="MannoseP isomerase/GMP-like beta-helix" evidence="9">
    <location>
        <begin position="306"/>
        <end position="352"/>
    </location>
</feature>
<dbReference type="SUPFAM" id="SSF53448">
    <property type="entry name" value="Nucleotide-diphospho-sugar transferases"/>
    <property type="match status" value="1"/>
</dbReference>
<dbReference type="InterPro" id="IPR005835">
    <property type="entry name" value="NTP_transferase_dom"/>
</dbReference>
<dbReference type="Gene3D" id="3.90.550.10">
    <property type="entry name" value="Spore Coat Polysaccharide Biosynthesis Protein SpsA, Chain A"/>
    <property type="match status" value="1"/>
</dbReference>
<evidence type="ECO:0000256" key="2">
    <source>
        <dbReference type="ARBA" id="ARBA00012387"/>
    </source>
</evidence>
<dbReference type="AlphaFoldDB" id="A0A8J7KT60"/>
<dbReference type="FunFam" id="3.90.550.10:FF:000046">
    <property type="entry name" value="Mannose-1-phosphate guanylyltransferase (GDP)"/>
    <property type="match status" value="1"/>
</dbReference>
<comment type="catalytic activity">
    <reaction evidence="7">
        <text>alpha-D-mannose 1-phosphate + GTP + H(+) = GDP-alpha-D-mannose + diphosphate</text>
        <dbReference type="Rhea" id="RHEA:15229"/>
        <dbReference type="ChEBI" id="CHEBI:15378"/>
        <dbReference type="ChEBI" id="CHEBI:33019"/>
        <dbReference type="ChEBI" id="CHEBI:37565"/>
        <dbReference type="ChEBI" id="CHEBI:57527"/>
        <dbReference type="ChEBI" id="CHEBI:58409"/>
        <dbReference type="EC" id="2.7.7.13"/>
    </reaction>
</comment>
<dbReference type="CDD" id="cd02509">
    <property type="entry name" value="GDP-M1P_Guanylyltransferase"/>
    <property type="match status" value="1"/>
</dbReference>
<dbReference type="EC" id="2.7.7.13" evidence="2"/>
<dbReference type="Pfam" id="PF00483">
    <property type="entry name" value="NTP_transferase"/>
    <property type="match status" value="1"/>
</dbReference>
<keyword evidence="4 10" id="KW-0548">Nucleotidyltransferase</keyword>
<dbReference type="GO" id="GO:0009298">
    <property type="term" value="P:GDP-mannose biosynthetic process"/>
    <property type="evidence" value="ECO:0007669"/>
    <property type="project" value="TreeGrafter"/>
</dbReference>
<dbReference type="Proteomes" id="UP000622552">
    <property type="component" value="Unassembled WGS sequence"/>
</dbReference>
<evidence type="ECO:0000256" key="4">
    <source>
        <dbReference type="ARBA" id="ARBA00022695"/>
    </source>
</evidence>
<evidence type="ECO:0000259" key="8">
    <source>
        <dbReference type="Pfam" id="PF00483"/>
    </source>
</evidence>
<keyword evidence="5" id="KW-0547">Nucleotide-binding</keyword>
<dbReference type="Pfam" id="PF22640">
    <property type="entry name" value="ManC_GMP_beta-helix"/>
    <property type="match status" value="1"/>
</dbReference>
<evidence type="ECO:0000256" key="7">
    <source>
        <dbReference type="ARBA" id="ARBA00047343"/>
    </source>
</evidence>
<dbReference type="GO" id="GO:0005525">
    <property type="term" value="F:GTP binding"/>
    <property type="evidence" value="ECO:0007669"/>
    <property type="project" value="UniProtKB-KW"/>
</dbReference>
<dbReference type="RefSeq" id="WP_197006917.1">
    <property type="nucleotide sequence ID" value="NZ_BONS01000006.1"/>
</dbReference>
<dbReference type="InterPro" id="IPR054566">
    <property type="entry name" value="ManC/GMP-like_b-helix"/>
</dbReference>